<keyword evidence="1" id="KW-1133">Transmembrane helix</keyword>
<protein>
    <submittedName>
        <fullName evidence="2">Uncharacterized protein</fullName>
    </submittedName>
</protein>
<dbReference type="EMBL" id="CM000127">
    <property type="protein sequence ID" value="EAY84096.1"/>
    <property type="molecule type" value="Genomic_DNA"/>
</dbReference>
<evidence type="ECO:0000256" key="1">
    <source>
        <dbReference type="SAM" id="Phobius"/>
    </source>
</evidence>
<dbReference type="Gramene" id="BGIOSGA007335-TA">
    <property type="protein sequence ID" value="BGIOSGA007335-PA"/>
    <property type="gene ID" value="BGIOSGA007335"/>
</dbReference>
<gene>
    <name evidence="2" type="ORF">OsI_05479</name>
</gene>
<dbReference type="HOGENOM" id="CLU_1920561_0_0_1"/>
<feature type="transmembrane region" description="Helical" evidence="1">
    <location>
        <begin position="6"/>
        <end position="27"/>
    </location>
</feature>
<evidence type="ECO:0000313" key="3">
    <source>
        <dbReference type="Proteomes" id="UP000007015"/>
    </source>
</evidence>
<reference evidence="2 3" key="1">
    <citation type="journal article" date="2005" name="PLoS Biol.">
        <title>The genomes of Oryza sativa: a history of duplications.</title>
        <authorList>
            <person name="Yu J."/>
            <person name="Wang J."/>
            <person name="Lin W."/>
            <person name="Li S."/>
            <person name="Li H."/>
            <person name="Zhou J."/>
            <person name="Ni P."/>
            <person name="Dong W."/>
            <person name="Hu S."/>
            <person name="Zeng C."/>
            <person name="Zhang J."/>
            <person name="Zhang Y."/>
            <person name="Li R."/>
            <person name="Xu Z."/>
            <person name="Li S."/>
            <person name="Li X."/>
            <person name="Zheng H."/>
            <person name="Cong L."/>
            <person name="Lin L."/>
            <person name="Yin J."/>
            <person name="Geng J."/>
            <person name="Li G."/>
            <person name="Shi J."/>
            <person name="Liu J."/>
            <person name="Lv H."/>
            <person name="Li J."/>
            <person name="Wang J."/>
            <person name="Deng Y."/>
            <person name="Ran L."/>
            <person name="Shi X."/>
            <person name="Wang X."/>
            <person name="Wu Q."/>
            <person name="Li C."/>
            <person name="Ren X."/>
            <person name="Wang J."/>
            <person name="Wang X."/>
            <person name="Li D."/>
            <person name="Liu D."/>
            <person name="Zhang X."/>
            <person name="Ji Z."/>
            <person name="Zhao W."/>
            <person name="Sun Y."/>
            <person name="Zhang Z."/>
            <person name="Bao J."/>
            <person name="Han Y."/>
            <person name="Dong L."/>
            <person name="Ji J."/>
            <person name="Chen P."/>
            <person name="Wu S."/>
            <person name="Liu J."/>
            <person name="Xiao Y."/>
            <person name="Bu D."/>
            <person name="Tan J."/>
            <person name="Yang L."/>
            <person name="Ye C."/>
            <person name="Zhang J."/>
            <person name="Xu J."/>
            <person name="Zhou Y."/>
            <person name="Yu Y."/>
            <person name="Zhang B."/>
            <person name="Zhuang S."/>
            <person name="Wei H."/>
            <person name="Liu B."/>
            <person name="Lei M."/>
            <person name="Yu H."/>
            <person name="Li Y."/>
            <person name="Xu H."/>
            <person name="Wei S."/>
            <person name="He X."/>
            <person name="Fang L."/>
            <person name="Zhang Z."/>
            <person name="Zhang Y."/>
            <person name="Huang X."/>
            <person name="Su Z."/>
            <person name="Tong W."/>
            <person name="Li J."/>
            <person name="Tong Z."/>
            <person name="Li S."/>
            <person name="Ye J."/>
            <person name="Wang L."/>
            <person name="Fang L."/>
            <person name="Lei T."/>
            <person name="Chen C."/>
            <person name="Chen H."/>
            <person name="Xu Z."/>
            <person name="Li H."/>
            <person name="Huang H."/>
            <person name="Zhang F."/>
            <person name="Xu H."/>
            <person name="Li N."/>
            <person name="Zhao C."/>
            <person name="Li S."/>
            <person name="Dong L."/>
            <person name="Huang Y."/>
            <person name="Li L."/>
            <person name="Xi Y."/>
            <person name="Qi Q."/>
            <person name="Li W."/>
            <person name="Zhang B."/>
            <person name="Hu W."/>
            <person name="Zhang Y."/>
            <person name="Tian X."/>
            <person name="Jiao Y."/>
            <person name="Liang X."/>
            <person name="Jin J."/>
            <person name="Gao L."/>
            <person name="Zheng W."/>
            <person name="Hao B."/>
            <person name="Liu S."/>
            <person name="Wang W."/>
            <person name="Yuan L."/>
            <person name="Cao M."/>
            <person name="McDermott J."/>
            <person name="Samudrala R."/>
            <person name="Wang J."/>
            <person name="Wong G.K."/>
            <person name="Yang H."/>
        </authorList>
    </citation>
    <scope>NUCLEOTIDE SEQUENCE [LARGE SCALE GENOMIC DNA]</scope>
    <source>
        <strain evidence="3">cv. 93-11</strain>
    </source>
</reference>
<keyword evidence="1" id="KW-0472">Membrane</keyword>
<evidence type="ECO:0000313" key="2">
    <source>
        <dbReference type="EMBL" id="EAY84096.1"/>
    </source>
</evidence>
<organism evidence="2 3">
    <name type="scientific">Oryza sativa subsp. indica</name>
    <name type="common">Rice</name>
    <dbReference type="NCBI Taxonomy" id="39946"/>
    <lineage>
        <taxon>Eukaryota</taxon>
        <taxon>Viridiplantae</taxon>
        <taxon>Streptophyta</taxon>
        <taxon>Embryophyta</taxon>
        <taxon>Tracheophyta</taxon>
        <taxon>Spermatophyta</taxon>
        <taxon>Magnoliopsida</taxon>
        <taxon>Liliopsida</taxon>
        <taxon>Poales</taxon>
        <taxon>Poaceae</taxon>
        <taxon>BOP clade</taxon>
        <taxon>Oryzoideae</taxon>
        <taxon>Oryzeae</taxon>
        <taxon>Oryzinae</taxon>
        <taxon>Oryza</taxon>
        <taxon>Oryza sativa</taxon>
    </lineage>
</organism>
<keyword evidence="3" id="KW-1185">Reference proteome</keyword>
<proteinExistence type="predicted"/>
<dbReference type="Proteomes" id="UP000007015">
    <property type="component" value="Chromosome 2"/>
</dbReference>
<name>A2WZT6_ORYSI</name>
<keyword evidence="1" id="KW-0812">Transmembrane</keyword>
<dbReference type="AlphaFoldDB" id="A2WZT6"/>
<accession>A2WZT6</accession>
<sequence>MAQPNGVVGGGAAWPLASIASLLSLFIRQQYKYGELDSDKRAIDVGVSSIGNGVGRTSACTVAAGAIVFGDRAETPVPSARQGWLCGMGTNGGGRRRALWMWIAMVGRYSPPGPGVCWWVLGKTNRTHGTTG</sequence>